<accession>A0AAN9HXQ2</accession>
<dbReference type="EMBL" id="JAYWIO010000005">
    <property type="protein sequence ID" value="KAK7260048.1"/>
    <property type="molecule type" value="Genomic_DNA"/>
</dbReference>
<sequence>MEEQHLDLGKATPTGVSMAQYLSDHAEDVYSMVYNEAKEERKAAKEVVLHARFKMVTLEDTQKELLNLKEDKVVLCSALETIEAKVLKHKKEAAKNLYNWHKTDESFFLYAT</sequence>
<gene>
    <name evidence="1" type="ORF">RIF29_25778</name>
</gene>
<organism evidence="1 2">
    <name type="scientific">Crotalaria pallida</name>
    <name type="common">Smooth rattlebox</name>
    <name type="synonym">Crotalaria striata</name>
    <dbReference type="NCBI Taxonomy" id="3830"/>
    <lineage>
        <taxon>Eukaryota</taxon>
        <taxon>Viridiplantae</taxon>
        <taxon>Streptophyta</taxon>
        <taxon>Embryophyta</taxon>
        <taxon>Tracheophyta</taxon>
        <taxon>Spermatophyta</taxon>
        <taxon>Magnoliopsida</taxon>
        <taxon>eudicotyledons</taxon>
        <taxon>Gunneridae</taxon>
        <taxon>Pentapetalae</taxon>
        <taxon>rosids</taxon>
        <taxon>fabids</taxon>
        <taxon>Fabales</taxon>
        <taxon>Fabaceae</taxon>
        <taxon>Papilionoideae</taxon>
        <taxon>50 kb inversion clade</taxon>
        <taxon>genistoids sensu lato</taxon>
        <taxon>core genistoids</taxon>
        <taxon>Crotalarieae</taxon>
        <taxon>Crotalaria</taxon>
    </lineage>
</organism>
<dbReference type="AlphaFoldDB" id="A0AAN9HXQ2"/>
<reference evidence="1 2" key="1">
    <citation type="submission" date="2024-01" db="EMBL/GenBank/DDBJ databases">
        <title>The genomes of 5 underutilized Papilionoideae crops provide insights into root nodulation and disease resistanc.</title>
        <authorList>
            <person name="Yuan L."/>
        </authorList>
    </citation>
    <scope>NUCLEOTIDE SEQUENCE [LARGE SCALE GENOMIC DNA]</scope>
    <source>
        <strain evidence="1">ZHUSHIDOU_FW_LH</strain>
        <tissue evidence="1">Leaf</tissue>
    </source>
</reference>
<dbReference type="Proteomes" id="UP001372338">
    <property type="component" value="Unassembled WGS sequence"/>
</dbReference>
<proteinExistence type="predicted"/>
<protein>
    <submittedName>
        <fullName evidence="1">Uncharacterized protein</fullName>
    </submittedName>
</protein>
<evidence type="ECO:0000313" key="2">
    <source>
        <dbReference type="Proteomes" id="UP001372338"/>
    </source>
</evidence>
<name>A0AAN9HXQ2_CROPI</name>
<evidence type="ECO:0000313" key="1">
    <source>
        <dbReference type="EMBL" id="KAK7260048.1"/>
    </source>
</evidence>
<keyword evidence="2" id="KW-1185">Reference proteome</keyword>
<comment type="caution">
    <text evidence="1">The sequence shown here is derived from an EMBL/GenBank/DDBJ whole genome shotgun (WGS) entry which is preliminary data.</text>
</comment>